<comment type="similarity">
    <text evidence="1">Belongs to the cytochrome b5 family. MAPR subfamily.</text>
</comment>
<feature type="non-terminal residue" evidence="3">
    <location>
        <position position="1"/>
    </location>
</feature>
<organism evidence="3 4">
    <name type="scientific">Zootermopsis nevadensis</name>
    <name type="common">Dampwood termite</name>
    <dbReference type="NCBI Taxonomy" id="136037"/>
    <lineage>
        <taxon>Eukaryota</taxon>
        <taxon>Metazoa</taxon>
        <taxon>Ecdysozoa</taxon>
        <taxon>Arthropoda</taxon>
        <taxon>Hexapoda</taxon>
        <taxon>Insecta</taxon>
        <taxon>Pterygota</taxon>
        <taxon>Neoptera</taxon>
        <taxon>Polyneoptera</taxon>
        <taxon>Dictyoptera</taxon>
        <taxon>Blattodea</taxon>
        <taxon>Blattoidea</taxon>
        <taxon>Termitoidae</taxon>
        <taxon>Termopsidae</taxon>
        <taxon>Zootermopsis</taxon>
    </lineage>
</organism>
<dbReference type="GO" id="GO:0016020">
    <property type="term" value="C:membrane"/>
    <property type="evidence" value="ECO:0007669"/>
    <property type="project" value="TreeGrafter"/>
</dbReference>
<feature type="domain" description="Cytochrome b5 heme-binding" evidence="2">
    <location>
        <begin position="2"/>
        <end position="96"/>
    </location>
</feature>
<dbReference type="OMA" id="GHKHYGP"/>
<dbReference type="EMBL" id="KK852470">
    <property type="protein sequence ID" value="KDR23232.1"/>
    <property type="molecule type" value="Genomic_DNA"/>
</dbReference>
<dbReference type="SUPFAM" id="SSF55856">
    <property type="entry name" value="Cytochrome b5-like heme/steroid binding domain"/>
    <property type="match status" value="1"/>
</dbReference>
<evidence type="ECO:0000256" key="1">
    <source>
        <dbReference type="ARBA" id="ARBA00038357"/>
    </source>
</evidence>
<protein>
    <submittedName>
        <fullName evidence="3">Cytochrome b5 domain-containing protein 2</fullName>
    </submittedName>
</protein>
<dbReference type="AlphaFoldDB" id="A0A067RHH3"/>
<gene>
    <name evidence="3" type="ORF">L798_07133</name>
</gene>
<dbReference type="Pfam" id="PF00173">
    <property type="entry name" value="Cyt-b5"/>
    <property type="match status" value="1"/>
</dbReference>
<dbReference type="InterPro" id="IPR050577">
    <property type="entry name" value="MAPR/NEUFC/NENF-like"/>
</dbReference>
<dbReference type="PANTHER" id="PTHR10281">
    <property type="entry name" value="MEMBRANE-ASSOCIATED PROGESTERONE RECEPTOR COMPONENT-RELATED"/>
    <property type="match status" value="1"/>
</dbReference>
<dbReference type="FunCoup" id="A0A067RHH3">
    <property type="interactions" value="665"/>
</dbReference>
<dbReference type="InParanoid" id="A0A067RHH3"/>
<dbReference type="Proteomes" id="UP000027135">
    <property type="component" value="Unassembled WGS sequence"/>
</dbReference>
<dbReference type="InterPro" id="IPR036400">
    <property type="entry name" value="Cyt_B5-like_heme/steroid_sf"/>
</dbReference>
<evidence type="ECO:0000313" key="3">
    <source>
        <dbReference type="EMBL" id="KDR23232.1"/>
    </source>
</evidence>
<reference evidence="3 4" key="1">
    <citation type="journal article" date="2014" name="Nat. Commun.">
        <title>Molecular traces of alternative social organization in a termite genome.</title>
        <authorList>
            <person name="Terrapon N."/>
            <person name="Li C."/>
            <person name="Robertson H.M."/>
            <person name="Ji L."/>
            <person name="Meng X."/>
            <person name="Booth W."/>
            <person name="Chen Z."/>
            <person name="Childers C.P."/>
            <person name="Glastad K.M."/>
            <person name="Gokhale K."/>
            <person name="Gowin J."/>
            <person name="Gronenberg W."/>
            <person name="Hermansen R.A."/>
            <person name="Hu H."/>
            <person name="Hunt B.G."/>
            <person name="Huylmans A.K."/>
            <person name="Khalil S.M."/>
            <person name="Mitchell R.D."/>
            <person name="Munoz-Torres M.C."/>
            <person name="Mustard J.A."/>
            <person name="Pan H."/>
            <person name="Reese J.T."/>
            <person name="Scharf M.E."/>
            <person name="Sun F."/>
            <person name="Vogel H."/>
            <person name="Xiao J."/>
            <person name="Yang W."/>
            <person name="Yang Z."/>
            <person name="Yang Z."/>
            <person name="Zhou J."/>
            <person name="Zhu J."/>
            <person name="Brent C.S."/>
            <person name="Elsik C.G."/>
            <person name="Goodisman M.A."/>
            <person name="Liberles D.A."/>
            <person name="Roe R.M."/>
            <person name="Vargo E.L."/>
            <person name="Vilcinskas A."/>
            <person name="Wang J."/>
            <person name="Bornberg-Bauer E."/>
            <person name="Korb J."/>
            <person name="Zhang G."/>
            <person name="Liebig J."/>
        </authorList>
    </citation>
    <scope>NUCLEOTIDE SEQUENCE [LARGE SCALE GENOMIC DNA]</scope>
    <source>
        <tissue evidence="3">Whole organism</tissue>
    </source>
</reference>
<keyword evidence="4" id="KW-1185">Reference proteome</keyword>
<dbReference type="eggNOG" id="KOG1108">
    <property type="taxonomic scope" value="Eukaryota"/>
</dbReference>
<evidence type="ECO:0000259" key="2">
    <source>
        <dbReference type="SMART" id="SM01117"/>
    </source>
</evidence>
<dbReference type="GO" id="GO:0012505">
    <property type="term" value="C:endomembrane system"/>
    <property type="evidence" value="ECO:0007669"/>
    <property type="project" value="TreeGrafter"/>
</dbReference>
<name>A0A067RHH3_ZOONE</name>
<sequence length="213" mass="24535">LFTKEELQEYSESNKGLYLAILGKVYDVGKGEKFYASGGNYHFFTGRDGSRAFITGDFTDSGLTDDVTGLTVKELINLHEWAQYYHKEYKYKGKVIGRYYDDEGQPTSYYHQVKKLINKAKRTKEEQDKEKLSYPPCNAEWSLESGSRVWCSTRSGGIERDWIGVPRQLYDPGSHTYRCICIRENETDGPNKKGNIKEYPECNPKSTSCWVHS</sequence>
<dbReference type="STRING" id="136037.A0A067RHH3"/>
<dbReference type="InterPro" id="IPR001199">
    <property type="entry name" value="Cyt_B5-like_heme/steroid-bd"/>
</dbReference>
<proteinExistence type="inferred from homology"/>
<dbReference type="PANTHER" id="PTHR10281:SF4">
    <property type="entry name" value="NEUFERRICIN"/>
    <property type="match status" value="1"/>
</dbReference>
<dbReference type="Gene3D" id="3.10.120.10">
    <property type="entry name" value="Cytochrome b5-like heme/steroid binding domain"/>
    <property type="match status" value="1"/>
</dbReference>
<evidence type="ECO:0000313" key="4">
    <source>
        <dbReference type="Proteomes" id="UP000027135"/>
    </source>
</evidence>
<dbReference type="SMART" id="SM01117">
    <property type="entry name" value="Cyt-b5"/>
    <property type="match status" value="1"/>
</dbReference>
<accession>A0A067RHH3</accession>